<protein>
    <submittedName>
        <fullName evidence="12">Sugar ABC transporter ATP-binding protein</fullName>
    </submittedName>
</protein>
<dbReference type="CDD" id="cd03215">
    <property type="entry name" value="ABC_Carb_Monos_II"/>
    <property type="match status" value="1"/>
</dbReference>
<keyword evidence="3" id="KW-0813">Transport</keyword>
<dbReference type="GO" id="GO:0016887">
    <property type="term" value="F:ATP hydrolysis activity"/>
    <property type="evidence" value="ECO:0007669"/>
    <property type="project" value="InterPro"/>
</dbReference>
<evidence type="ECO:0000313" key="12">
    <source>
        <dbReference type="EMBL" id="RAI27629.1"/>
    </source>
</evidence>
<name>A0A327JMJ1_9HYPH</name>
<feature type="domain" description="ABC transporter" evidence="11">
    <location>
        <begin position="243"/>
        <end position="484"/>
    </location>
</feature>
<evidence type="ECO:0000313" key="13">
    <source>
        <dbReference type="Proteomes" id="UP000249299"/>
    </source>
</evidence>
<dbReference type="Gene3D" id="3.40.50.300">
    <property type="entry name" value="P-loop containing nucleotide triphosphate hydrolases"/>
    <property type="match status" value="2"/>
</dbReference>
<keyword evidence="9" id="KW-1278">Translocase</keyword>
<comment type="caution">
    <text evidence="12">The sequence shown here is derived from an EMBL/GenBank/DDBJ whole genome shotgun (WGS) entry which is preliminary data.</text>
</comment>
<dbReference type="InterPro" id="IPR003439">
    <property type="entry name" value="ABC_transporter-like_ATP-bd"/>
</dbReference>
<dbReference type="InterPro" id="IPR017871">
    <property type="entry name" value="ABC_transporter-like_CS"/>
</dbReference>
<dbReference type="AlphaFoldDB" id="A0A327JMJ1"/>
<dbReference type="PANTHER" id="PTHR43790:SF9">
    <property type="entry name" value="GALACTOFURANOSE TRANSPORTER ATP-BINDING PROTEIN YTFR"/>
    <property type="match status" value="1"/>
</dbReference>
<keyword evidence="13" id="KW-1185">Reference proteome</keyword>
<evidence type="ECO:0000256" key="3">
    <source>
        <dbReference type="ARBA" id="ARBA00022448"/>
    </source>
</evidence>
<keyword evidence="10" id="KW-0472">Membrane</keyword>
<dbReference type="InterPro" id="IPR027417">
    <property type="entry name" value="P-loop_NTPase"/>
</dbReference>
<evidence type="ECO:0000256" key="1">
    <source>
        <dbReference type="ARBA" id="ARBA00004202"/>
    </source>
</evidence>
<dbReference type="InterPro" id="IPR050107">
    <property type="entry name" value="ABC_carbohydrate_import_ATPase"/>
</dbReference>
<evidence type="ECO:0000259" key="11">
    <source>
        <dbReference type="PROSITE" id="PS50893"/>
    </source>
</evidence>
<evidence type="ECO:0000256" key="2">
    <source>
        <dbReference type="ARBA" id="ARBA00005417"/>
    </source>
</evidence>
<dbReference type="Pfam" id="PF00005">
    <property type="entry name" value="ABC_tran"/>
    <property type="match status" value="2"/>
</dbReference>
<keyword evidence="8 12" id="KW-0067">ATP-binding</keyword>
<proteinExistence type="inferred from homology"/>
<dbReference type="Proteomes" id="UP000249299">
    <property type="component" value="Unassembled WGS sequence"/>
</dbReference>
<keyword evidence="4" id="KW-1003">Cell membrane</keyword>
<accession>A0A327JMJ1</accession>
<evidence type="ECO:0000256" key="10">
    <source>
        <dbReference type="ARBA" id="ARBA00023136"/>
    </source>
</evidence>
<dbReference type="PROSITE" id="PS50893">
    <property type="entry name" value="ABC_TRANSPORTER_2"/>
    <property type="match status" value="2"/>
</dbReference>
<dbReference type="SUPFAM" id="SSF52540">
    <property type="entry name" value="P-loop containing nucleoside triphosphate hydrolases"/>
    <property type="match status" value="2"/>
</dbReference>
<comment type="similarity">
    <text evidence="2">Belongs to the ABC transporter superfamily.</text>
</comment>
<dbReference type="OrthoDB" id="9805029at2"/>
<dbReference type="RefSeq" id="WP_111434145.1">
    <property type="nucleotide sequence ID" value="NZ_JACIGG010000001.1"/>
</dbReference>
<keyword evidence="7" id="KW-0547">Nucleotide-binding</keyword>
<evidence type="ECO:0000256" key="7">
    <source>
        <dbReference type="ARBA" id="ARBA00022741"/>
    </source>
</evidence>
<dbReference type="PROSITE" id="PS00211">
    <property type="entry name" value="ABC_TRANSPORTER_1"/>
    <property type="match status" value="1"/>
</dbReference>
<dbReference type="CDD" id="cd03216">
    <property type="entry name" value="ABC_Carb_Monos_I"/>
    <property type="match status" value="1"/>
</dbReference>
<feature type="domain" description="ABC transporter" evidence="11">
    <location>
        <begin position="1"/>
        <end position="231"/>
    </location>
</feature>
<reference evidence="12 13" key="1">
    <citation type="submission" date="2017-07" db="EMBL/GenBank/DDBJ databases">
        <title>Draft Genome Sequences of Select Purple Nonsulfur Bacteria.</title>
        <authorList>
            <person name="Lasarre B."/>
            <person name="Mckinlay J.B."/>
        </authorList>
    </citation>
    <scope>NUCLEOTIDE SEQUENCE [LARGE SCALE GENOMIC DNA]</scope>
    <source>
        <strain evidence="12 13">DSM 11290</strain>
    </source>
</reference>
<evidence type="ECO:0000256" key="4">
    <source>
        <dbReference type="ARBA" id="ARBA00022475"/>
    </source>
</evidence>
<evidence type="ECO:0000256" key="5">
    <source>
        <dbReference type="ARBA" id="ARBA00022597"/>
    </source>
</evidence>
<organism evidence="12 13">
    <name type="scientific">Rhodobium orientis</name>
    <dbReference type="NCBI Taxonomy" id="34017"/>
    <lineage>
        <taxon>Bacteria</taxon>
        <taxon>Pseudomonadati</taxon>
        <taxon>Pseudomonadota</taxon>
        <taxon>Alphaproteobacteria</taxon>
        <taxon>Hyphomicrobiales</taxon>
        <taxon>Rhodobiaceae</taxon>
        <taxon>Rhodobium</taxon>
    </lineage>
</organism>
<dbReference type="PANTHER" id="PTHR43790">
    <property type="entry name" value="CARBOHYDRATE TRANSPORT ATP-BINDING PROTEIN MG119-RELATED"/>
    <property type="match status" value="1"/>
</dbReference>
<evidence type="ECO:0000256" key="9">
    <source>
        <dbReference type="ARBA" id="ARBA00022967"/>
    </source>
</evidence>
<gene>
    <name evidence="12" type="ORF">CH339_09640</name>
</gene>
<dbReference type="EMBL" id="NPEV01000016">
    <property type="protein sequence ID" value="RAI27629.1"/>
    <property type="molecule type" value="Genomic_DNA"/>
</dbReference>
<dbReference type="InterPro" id="IPR003593">
    <property type="entry name" value="AAA+_ATPase"/>
</dbReference>
<keyword evidence="5" id="KW-0762">Sugar transport</keyword>
<dbReference type="GO" id="GO:0005886">
    <property type="term" value="C:plasma membrane"/>
    <property type="evidence" value="ECO:0007669"/>
    <property type="project" value="UniProtKB-SubCell"/>
</dbReference>
<keyword evidence="6" id="KW-0677">Repeat</keyword>
<dbReference type="GO" id="GO:0005524">
    <property type="term" value="F:ATP binding"/>
    <property type="evidence" value="ECO:0007669"/>
    <property type="project" value="UniProtKB-KW"/>
</dbReference>
<sequence length="486" mass="52577">MSKSFGGVKALDDVDFDLVEGEVHALVGGNGAGKSTLMKILTGVYQADAGVIKVADKVGAIRNPTDAMKNGIRMVYQELSLIPYLTVAENIFLNYEPMRRGTIDKAQIVSKTKALLDELGIDLTPDQKIVDLSVGYCQLVEIAKALSAQASILVFDEPTASLTSSEVDKLFELIRLLKSRGVSIVYISHRMKEIFDISDRITVLKDGRKVMTAKTEDLDIGAVIDAMIGKAAERNFEWTPRDVPVGDEVRLEVENLSGKILSDVSFSLNAGEVLGIAGLIGSGRTELLEILFGLRKASGGRLRIKGKDVQIASIKDAIGENIALVPEDRRRKGLALIHSVKDNILIASLNKVTKNGLLQNKKAVEIVEQSVSEHSIKTGSIDTIVGMLSGGNQQKVLLSKWLNTHPDILLLNEPTAGVDIASKAEIINFVRKLSLGGTSAILVSSEIAELLAVCDRILVLNDGRVVRSLKRDAIQSEEEIQHAIQG</sequence>
<evidence type="ECO:0000256" key="8">
    <source>
        <dbReference type="ARBA" id="ARBA00022840"/>
    </source>
</evidence>
<evidence type="ECO:0000256" key="6">
    <source>
        <dbReference type="ARBA" id="ARBA00022737"/>
    </source>
</evidence>
<dbReference type="FunFam" id="3.40.50.300:FF:000127">
    <property type="entry name" value="Ribose import ATP-binding protein RbsA"/>
    <property type="match status" value="1"/>
</dbReference>
<dbReference type="SMART" id="SM00382">
    <property type="entry name" value="AAA"/>
    <property type="match status" value="2"/>
</dbReference>
<comment type="subcellular location">
    <subcellularLocation>
        <location evidence="1">Cell membrane</location>
        <topology evidence="1">Peripheral membrane protein</topology>
    </subcellularLocation>
</comment>